<comment type="subcellular location">
    <subcellularLocation>
        <location evidence="3">Cytoplasm</location>
    </subcellularLocation>
</comment>
<evidence type="ECO:0000313" key="5">
    <source>
        <dbReference type="EMBL" id="PIO42728.1"/>
    </source>
</evidence>
<reference evidence="5 6" key="1">
    <citation type="journal article" date="2017" name="Int J Environ Stud">
        <title>Does the Miocene-Pliocene relict legume Oxytropis triphylla form nitrogen-fixing nodules with a combination of bacterial strains?</title>
        <authorList>
            <person name="Safronova V."/>
            <person name="Belimov A."/>
            <person name="Sazanova A."/>
            <person name="Kuznetsova I."/>
            <person name="Popova J."/>
            <person name="Andronov E."/>
            <person name="Verkhozina A."/>
            <person name="Tikhonovich I."/>
        </authorList>
    </citation>
    <scope>NUCLEOTIDE SEQUENCE [LARGE SCALE GENOMIC DNA]</scope>
    <source>
        <strain evidence="5 6">Tri-38</strain>
    </source>
</reference>
<evidence type="ECO:0000256" key="4">
    <source>
        <dbReference type="RuleBase" id="RU004046"/>
    </source>
</evidence>
<keyword evidence="2 3" id="KW-0418">Kinase</keyword>
<keyword evidence="1 3" id="KW-0808">Transferase</keyword>
<dbReference type="PANTHER" id="PTHR47690">
    <property type="entry name" value="GLUCOKINASE"/>
    <property type="match status" value="1"/>
</dbReference>
<dbReference type="GO" id="GO:0005536">
    <property type="term" value="F:D-glucose binding"/>
    <property type="evidence" value="ECO:0007669"/>
    <property type="project" value="InterPro"/>
</dbReference>
<dbReference type="OrthoDB" id="9800595at2"/>
<feature type="binding site" evidence="3">
    <location>
        <begin position="18"/>
        <end position="23"/>
    </location>
    <ligand>
        <name>ATP</name>
        <dbReference type="ChEBI" id="CHEBI:30616"/>
    </ligand>
</feature>
<keyword evidence="3" id="KW-0547">Nucleotide-binding</keyword>
<dbReference type="InterPro" id="IPR003836">
    <property type="entry name" value="Glucokinase"/>
</dbReference>
<keyword evidence="3" id="KW-0963">Cytoplasm</keyword>
<accession>A0A2N9VTB0</accession>
<comment type="caution">
    <text evidence="5">The sequence shown here is derived from an EMBL/GenBank/DDBJ whole genome shotgun (WGS) entry which is preliminary data.</text>
</comment>
<name>A0A2N9VTB0_9HYPH</name>
<dbReference type="CDD" id="cd24008">
    <property type="entry name" value="ASKHA_NBD_GLK"/>
    <property type="match status" value="1"/>
</dbReference>
<dbReference type="SUPFAM" id="SSF53067">
    <property type="entry name" value="Actin-like ATPase domain"/>
    <property type="match status" value="1"/>
</dbReference>
<protein>
    <recommendedName>
        <fullName evidence="3">Glucokinase</fullName>
        <ecNumber evidence="3">2.7.1.2</ecNumber>
    </recommendedName>
    <alternativeName>
        <fullName evidence="3">Glucose kinase</fullName>
    </alternativeName>
</protein>
<dbReference type="GO" id="GO:0005524">
    <property type="term" value="F:ATP binding"/>
    <property type="evidence" value="ECO:0007669"/>
    <property type="project" value="UniProtKB-UniRule"/>
</dbReference>
<comment type="similarity">
    <text evidence="3 4">Belongs to the bacterial glucokinase family.</text>
</comment>
<keyword evidence="6" id="KW-1185">Reference proteome</keyword>
<dbReference type="GO" id="GO:0006096">
    <property type="term" value="P:glycolytic process"/>
    <property type="evidence" value="ECO:0007669"/>
    <property type="project" value="UniProtKB-UniRule"/>
</dbReference>
<organism evidence="5 6">
    <name type="scientific">Phyllobacterium zundukense</name>
    <dbReference type="NCBI Taxonomy" id="1867719"/>
    <lineage>
        <taxon>Bacteria</taxon>
        <taxon>Pseudomonadati</taxon>
        <taxon>Pseudomonadota</taxon>
        <taxon>Alphaproteobacteria</taxon>
        <taxon>Hyphomicrobiales</taxon>
        <taxon>Phyllobacteriaceae</taxon>
        <taxon>Phyllobacterium</taxon>
    </lineage>
</organism>
<dbReference type="PANTHER" id="PTHR47690:SF1">
    <property type="entry name" value="GLUCOKINASE"/>
    <property type="match status" value="1"/>
</dbReference>
<dbReference type="EMBL" id="MZMT01000049">
    <property type="protein sequence ID" value="PIO42728.1"/>
    <property type="molecule type" value="Genomic_DNA"/>
</dbReference>
<dbReference type="InterPro" id="IPR050201">
    <property type="entry name" value="Bacterial_glucokinase"/>
</dbReference>
<dbReference type="EC" id="2.7.1.2" evidence="3"/>
<sequence length="342" mass="36626">MVTQADTDHIMKFPILVGDIGGTNARFAILVDAYAEPKEFPIIQTADFPTIDEAIQNAILDHTSIQPRSAVLAIAGPVEGDEIDLTNCAWVVKPRQMMETLGLSDITVLNDFEAQALAVVSLEPKHLEKLGGGAGDPHGSRAVLGPGTGLGVAGMVRSRNSWVPVPGEGGHVDMGPRTARDFEIFPHLEHIEGRISGEQLLCGRGLQNIYRAICKVNGTEASLQTPADITAAGLSGESAEAKETLALFVIYLGRLAGDFALTFMARGGVYLAGGIVQKIVAPLKDPSFRQAFEDKAPHGEILRETPVYIITHPLAALSGLSAFSRTPTRFGVSTEGRRWRRD</sequence>
<dbReference type="InterPro" id="IPR043129">
    <property type="entry name" value="ATPase_NBD"/>
</dbReference>
<evidence type="ECO:0000313" key="6">
    <source>
        <dbReference type="Proteomes" id="UP000232163"/>
    </source>
</evidence>
<evidence type="ECO:0000256" key="3">
    <source>
        <dbReference type="HAMAP-Rule" id="MF_00524"/>
    </source>
</evidence>
<dbReference type="NCBIfam" id="NF001417">
    <property type="entry name" value="PRK00292.1-4"/>
    <property type="match status" value="1"/>
</dbReference>
<dbReference type="Gene3D" id="3.40.367.20">
    <property type="match status" value="1"/>
</dbReference>
<dbReference type="NCBIfam" id="TIGR00749">
    <property type="entry name" value="glk"/>
    <property type="match status" value="1"/>
</dbReference>
<dbReference type="GO" id="GO:0005829">
    <property type="term" value="C:cytosol"/>
    <property type="evidence" value="ECO:0007669"/>
    <property type="project" value="TreeGrafter"/>
</dbReference>
<dbReference type="RefSeq" id="WP_100000725.1">
    <property type="nucleotide sequence ID" value="NZ_CP017940.1"/>
</dbReference>
<dbReference type="Proteomes" id="UP000232163">
    <property type="component" value="Unassembled WGS sequence"/>
</dbReference>
<dbReference type="HAMAP" id="MF_00524">
    <property type="entry name" value="Glucokinase"/>
    <property type="match status" value="1"/>
</dbReference>
<comment type="catalytic activity">
    <reaction evidence="3">
        <text>D-glucose + ATP = D-glucose 6-phosphate + ADP + H(+)</text>
        <dbReference type="Rhea" id="RHEA:17825"/>
        <dbReference type="ChEBI" id="CHEBI:4167"/>
        <dbReference type="ChEBI" id="CHEBI:15378"/>
        <dbReference type="ChEBI" id="CHEBI:30616"/>
        <dbReference type="ChEBI" id="CHEBI:61548"/>
        <dbReference type="ChEBI" id="CHEBI:456216"/>
        <dbReference type="EC" id="2.7.1.2"/>
    </reaction>
</comment>
<proteinExistence type="inferred from homology"/>
<keyword evidence="3" id="KW-0067">ATP-binding</keyword>
<dbReference type="Pfam" id="PF02685">
    <property type="entry name" value="Glucokinase"/>
    <property type="match status" value="1"/>
</dbReference>
<gene>
    <name evidence="3" type="primary">glk</name>
    <name evidence="5" type="ORF">B5P45_19890</name>
</gene>
<dbReference type="AlphaFoldDB" id="A0A2N9VTB0"/>
<dbReference type="GO" id="GO:0004340">
    <property type="term" value="F:glucokinase activity"/>
    <property type="evidence" value="ECO:0007669"/>
    <property type="project" value="UniProtKB-UniRule"/>
</dbReference>
<dbReference type="KEGG" id="pht:BLM14_18195"/>
<dbReference type="Gene3D" id="3.30.420.40">
    <property type="match status" value="1"/>
</dbReference>
<evidence type="ECO:0000256" key="2">
    <source>
        <dbReference type="ARBA" id="ARBA00022777"/>
    </source>
</evidence>
<keyword evidence="3" id="KW-0324">Glycolysis</keyword>
<evidence type="ECO:0000256" key="1">
    <source>
        <dbReference type="ARBA" id="ARBA00022679"/>
    </source>
</evidence>